<evidence type="ECO:0000256" key="1">
    <source>
        <dbReference type="ARBA" id="ARBA00023015"/>
    </source>
</evidence>
<feature type="region of interest" description="Disordered" evidence="5">
    <location>
        <begin position="1"/>
        <end position="23"/>
    </location>
</feature>
<dbReference type="Gene3D" id="1.10.10.60">
    <property type="entry name" value="Homeodomain-like"/>
    <property type="match status" value="1"/>
</dbReference>
<keyword evidence="1" id="KW-0805">Transcription regulation</keyword>
<dbReference type="SUPFAM" id="SSF46689">
    <property type="entry name" value="Homeodomain-like"/>
    <property type="match status" value="1"/>
</dbReference>
<evidence type="ECO:0000256" key="2">
    <source>
        <dbReference type="ARBA" id="ARBA00023125"/>
    </source>
</evidence>
<name>A0ABW7ZDL6_9ACTN</name>
<comment type="caution">
    <text evidence="7">The sequence shown here is derived from an EMBL/GenBank/DDBJ whole genome shotgun (WGS) entry which is preliminary data.</text>
</comment>
<dbReference type="Gene3D" id="1.10.357.10">
    <property type="entry name" value="Tetracycline Repressor, domain 2"/>
    <property type="match status" value="1"/>
</dbReference>
<accession>A0ABW7ZDL6</accession>
<dbReference type="InterPro" id="IPR009057">
    <property type="entry name" value="Homeodomain-like_sf"/>
</dbReference>
<evidence type="ECO:0000313" key="8">
    <source>
        <dbReference type="Proteomes" id="UP001612741"/>
    </source>
</evidence>
<dbReference type="InterPro" id="IPR023772">
    <property type="entry name" value="DNA-bd_HTH_TetR-type_CS"/>
</dbReference>
<keyword evidence="2 4" id="KW-0238">DNA-binding</keyword>
<keyword evidence="3" id="KW-0804">Transcription</keyword>
<evidence type="ECO:0000313" key="7">
    <source>
        <dbReference type="EMBL" id="MFI6505634.1"/>
    </source>
</evidence>
<dbReference type="InterPro" id="IPR004111">
    <property type="entry name" value="Repressor_TetR_C"/>
</dbReference>
<dbReference type="Pfam" id="PF00440">
    <property type="entry name" value="TetR_N"/>
    <property type="match status" value="1"/>
</dbReference>
<dbReference type="InterPro" id="IPR036271">
    <property type="entry name" value="Tet_transcr_reg_TetR-rel_C_sf"/>
</dbReference>
<feature type="region of interest" description="Disordered" evidence="5">
    <location>
        <begin position="237"/>
        <end position="257"/>
    </location>
</feature>
<feature type="domain" description="HTH tetR-type" evidence="6">
    <location>
        <begin position="23"/>
        <end position="83"/>
    </location>
</feature>
<dbReference type="PANTHER" id="PTHR30055">
    <property type="entry name" value="HTH-TYPE TRANSCRIPTIONAL REGULATOR RUTR"/>
    <property type="match status" value="1"/>
</dbReference>
<dbReference type="PANTHER" id="PTHR30055:SF151">
    <property type="entry name" value="TRANSCRIPTIONAL REGULATORY PROTEIN"/>
    <property type="match status" value="1"/>
</dbReference>
<dbReference type="SUPFAM" id="SSF48498">
    <property type="entry name" value="Tetracyclin repressor-like, C-terminal domain"/>
    <property type="match status" value="1"/>
</dbReference>
<evidence type="ECO:0000256" key="4">
    <source>
        <dbReference type="PROSITE-ProRule" id="PRU00335"/>
    </source>
</evidence>
<dbReference type="PROSITE" id="PS01081">
    <property type="entry name" value="HTH_TETR_1"/>
    <property type="match status" value="1"/>
</dbReference>
<evidence type="ECO:0000256" key="5">
    <source>
        <dbReference type="SAM" id="MobiDB-lite"/>
    </source>
</evidence>
<dbReference type="RefSeq" id="WP_397091917.1">
    <property type="nucleotide sequence ID" value="NZ_JBITGY010000021.1"/>
</dbReference>
<organism evidence="7 8">
    <name type="scientific">Nonomuraea typhae</name>
    <dbReference type="NCBI Taxonomy" id="2603600"/>
    <lineage>
        <taxon>Bacteria</taxon>
        <taxon>Bacillati</taxon>
        <taxon>Actinomycetota</taxon>
        <taxon>Actinomycetes</taxon>
        <taxon>Streptosporangiales</taxon>
        <taxon>Streptosporangiaceae</taxon>
        <taxon>Nonomuraea</taxon>
    </lineage>
</organism>
<keyword evidence="8" id="KW-1185">Reference proteome</keyword>
<dbReference type="Proteomes" id="UP001612741">
    <property type="component" value="Unassembled WGS sequence"/>
</dbReference>
<feature type="DNA-binding region" description="H-T-H motif" evidence="4">
    <location>
        <begin position="46"/>
        <end position="65"/>
    </location>
</feature>
<reference evidence="7 8" key="1">
    <citation type="submission" date="2024-10" db="EMBL/GenBank/DDBJ databases">
        <title>The Natural Products Discovery Center: Release of the First 8490 Sequenced Strains for Exploring Actinobacteria Biosynthetic Diversity.</title>
        <authorList>
            <person name="Kalkreuter E."/>
            <person name="Kautsar S.A."/>
            <person name="Yang D."/>
            <person name="Bader C.D."/>
            <person name="Teijaro C.N."/>
            <person name="Fluegel L."/>
            <person name="Davis C.M."/>
            <person name="Simpson J.R."/>
            <person name="Lauterbach L."/>
            <person name="Steele A.D."/>
            <person name="Gui C."/>
            <person name="Meng S."/>
            <person name="Li G."/>
            <person name="Viehrig K."/>
            <person name="Ye F."/>
            <person name="Su P."/>
            <person name="Kiefer A.F."/>
            <person name="Nichols A."/>
            <person name="Cepeda A.J."/>
            <person name="Yan W."/>
            <person name="Fan B."/>
            <person name="Jiang Y."/>
            <person name="Adhikari A."/>
            <person name="Zheng C.-J."/>
            <person name="Schuster L."/>
            <person name="Cowan T.M."/>
            <person name="Smanski M.J."/>
            <person name="Chevrette M.G."/>
            <person name="De Carvalho L.P.S."/>
            <person name="Shen B."/>
        </authorList>
    </citation>
    <scope>NUCLEOTIDE SEQUENCE [LARGE SCALE GENOMIC DNA]</scope>
    <source>
        <strain evidence="7 8">NPDC050545</strain>
    </source>
</reference>
<evidence type="ECO:0000259" key="6">
    <source>
        <dbReference type="PROSITE" id="PS50977"/>
    </source>
</evidence>
<proteinExistence type="predicted"/>
<sequence length="257" mass="28647">MANAQQYPSVWTRPRPRRREHPALSREQIVAEALKLLDADGIDALSMRRLGAALNAGATSLYTHVANKDELIELVVDRVLGEIELPAEDDWRPAMETAARRLRAIILGHPWIAAVLDGVGTSFFGPNMMRITERLLGVQVMAGFTVQDADESLKLVFAYVIGLGAGEAAALTRLRRDGWTEQDVLDSRLPDAEALAEAGFPLLSSVYIGYRGRPPVEMRELSFEYGLARILEGVAAQHERTQHEHTQPERTHHERIR</sequence>
<dbReference type="EMBL" id="JBITGY010000021">
    <property type="protein sequence ID" value="MFI6505634.1"/>
    <property type="molecule type" value="Genomic_DNA"/>
</dbReference>
<dbReference type="Pfam" id="PF02909">
    <property type="entry name" value="TetR_C_1"/>
    <property type="match status" value="1"/>
</dbReference>
<dbReference type="InterPro" id="IPR050109">
    <property type="entry name" value="HTH-type_TetR-like_transc_reg"/>
</dbReference>
<evidence type="ECO:0000256" key="3">
    <source>
        <dbReference type="ARBA" id="ARBA00023163"/>
    </source>
</evidence>
<protein>
    <submittedName>
        <fullName evidence="7">TetR/AcrR family transcriptional regulator</fullName>
    </submittedName>
</protein>
<gene>
    <name evidence="7" type="ORF">ACIBG2_50205</name>
</gene>
<dbReference type="PROSITE" id="PS50977">
    <property type="entry name" value="HTH_TETR_2"/>
    <property type="match status" value="1"/>
</dbReference>
<dbReference type="InterPro" id="IPR001647">
    <property type="entry name" value="HTH_TetR"/>
</dbReference>